<dbReference type="InterPro" id="IPR001791">
    <property type="entry name" value="Laminin_G"/>
</dbReference>
<gene>
    <name evidence="4" type="ORF">METZ01_LOCUS279544</name>
</gene>
<evidence type="ECO:0000256" key="1">
    <source>
        <dbReference type="ARBA" id="ARBA00022729"/>
    </source>
</evidence>
<feature type="non-terminal residue" evidence="4">
    <location>
        <position position="1"/>
    </location>
</feature>
<keyword evidence="1" id="KW-0732">Signal</keyword>
<evidence type="ECO:0000259" key="3">
    <source>
        <dbReference type="PROSITE" id="PS50025"/>
    </source>
</evidence>
<dbReference type="InterPro" id="IPR013320">
    <property type="entry name" value="ConA-like_dom_sf"/>
</dbReference>
<dbReference type="EMBL" id="UINC01082164">
    <property type="protein sequence ID" value="SVC26690.1"/>
    <property type="molecule type" value="Genomic_DNA"/>
</dbReference>
<dbReference type="Pfam" id="PF13385">
    <property type="entry name" value="Laminin_G_3"/>
    <property type="match status" value="1"/>
</dbReference>
<name>A0A382KQF5_9ZZZZ</name>
<reference evidence="4" key="1">
    <citation type="submission" date="2018-05" db="EMBL/GenBank/DDBJ databases">
        <authorList>
            <person name="Lanie J.A."/>
            <person name="Ng W.-L."/>
            <person name="Kazmierczak K.M."/>
            <person name="Andrzejewski T.M."/>
            <person name="Davidsen T.M."/>
            <person name="Wayne K.J."/>
            <person name="Tettelin H."/>
            <person name="Glass J.I."/>
            <person name="Rusch D."/>
            <person name="Podicherti R."/>
            <person name="Tsui H.-C.T."/>
            <person name="Winkler M.E."/>
        </authorList>
    </citation>
    <scope>NUCLEOTIDE SEQUENCE</scope>
</reference>
<accession>A0A382KQF5</accession>
<dbReference type="InterPro" id="IPR006558">
    <property type="entry name" value="LamG-like"/>
</dbReference>
<dbReference type="PROSITE" id="PS50025">
    <property type="entry name" value="LAM_G_DOMAIN"/>
    <property type="match status" value="1"/>
</dbReference>
<dbReference type="SMART" id="SM00282">
    <property type="entry name" value="LamG"/>
    <property type="match status" value="1"/>
</dbReference>
<feature type="domain" description="Laminin G" evidence="3">
    <location>
        <begin position="188"/>
        <end position="352"/>
    </location>
</feature>
<organism evidence="4">
    <name type="scientific">marine metagenome</name>
    <dbReference type="NCBI Taxonomy" id="408172"/>
    <lineage>
        <taxon>unclassified sequences</taxon>
        <taxon>metagenomes</taxon>
        <taxon>ecological metagenomes</taxon>
    </lineage>
</organism>
<proteinExistence type="predicted"/>
<protein>
    <recommendedName>
        <fullName evidence="3">Laminin G domain-containing protein</fullName>
    </recommendedName>
</protein>
<dbReference type="SMART" id="SM00560">
    <property type="entry name" value="LamGL"/>
    <property type="match status" value="1"/>
</dbReference>
<keyword evidence="2" id="KW-1015">Disulfide bond</keyword>
<dbReference type="AlphaFoldDB" id="A0A382KQF5"/>
<dbReference type="SUPFAM" id="SSF49899">
    <property type="entry name" value="Concanavalin A-like lectins/glucanases"/>
    <property type="match status" value="1"/>
</dbReference>
<dbReference type="Gene3D" id="2.60.120.200">
    <property type="match status" value="1"/>
</dbReference>
<sequence length="352" mass="37582">SCSSSTTIAISGNNTITLSSLSDGTYADCTITVSKTISTENSEKKLSGSLTITSFTIETSSTPLIAEVTAVTSPDNDTTPNYTFSSTTTGTITYGGSCTSVTTSANVDNNTITFSTLSSGNYSNCTIKVTDSAGNESNTLTITTFTVLPDGLIAYYPFDGNANAKIGTLNGTVSGATLSTGRNNESNTAYSFDGVDDYIEIGSGMLSGDGEFSILIWINTSSPSGRILTQRDRSGYNGEYMVDLLSDGKIKFSTYRDSYKWRVTSSSALNDGNWHHLAFVQQDNGGKMYLNGSLDQTDNSNGKVNLLSTIKTYLGYDNRNSGAYYTGKVDDLKIYNRALSASEIQTLFYTSD</sequence>
<evidence type="ECO:0000256" key="2">
    <source>
        <dbReference type="ARBA" id="ARBA00023157"/>
    </source>
</evidence>
<evidence type="ECO:0000313" key="4">
    <source>
        <dbReference type="EMBL" id="SVC26690.1"/>
    </source>
</evidence>